<protein>
    <recommendedName>
        <fullName evidence="7">Amino acid transporter transmembrane domain-containing protein</fullName>
    </recommendedName>
</protein>
<evidence type="ECO:0000256" key="4">
    <source>
        <dbReference type="ARBA" id="ARBA00023136"/>
    </source>
</evidence>
<feature type="transmembrane region" description="Helical" evidence="5">
    <location>
        <begin position="152"/>
        <end position="172"/>
    </location>
</feature>
<accession>A0AAD2CKC1</accession>
<proteinExistence type="predicted"/>
<name>A0AAD2CKC1_9STRA</name>
<dbReference type="InterPro" id="IPR013057">
    <property type="entry name" value="AA_transpt_TM"/>
</dbReference>
<feature type="signal peptide" evidence="6">
    <location>
        <begin position="1"/>
        <end position="24"/>
    </location>
</feature>
<evidence type="ECO:0000256" key="1">
    <source>
        <dbReference type="ARBA" id="ARBA00004141"/>
    </source>
</evidence>
<evidence type="ECO:0000256" key="6">
    <source>
        <dbReference type="SAM" id="SignalP"/>
    </source>
</evidence>
<keyword evidence="9" id="KW-1185">Reference proteome</keyword>
<keyword evidence="6" id="KW-0732">Signal</keyword>
<keyword evidence="4 5" id="KW-0472">Membrane</keyword>
<evidence type="ECO:0000313" key="8">
    <source>
        <dbReference type="EMBL" id="CAJ1896986.1"/>
    </source>
</evidence>
<sequence>MRISSSSTQLICSLLIFTLASVQGNFASGTFMNRQLHQKTNILSRQPSSSIAIDESSTLEKVQRGGARAEQGKASITSSVFNLVNNVAGAGILTLSAGMAGGTGWIPAISICTILGAISAHCFSIIGESCEMTGEKTFKDLWGRTIGEDSKVLVDFTIALMCLSACVIYSGILGDVFTQLFSQAGFPDKWNGRTSNILAITSFILLPLSMIKDLSALAFTSLLGFAAIIYTVFFIVFRALDGSYKVGSGKFVTDGLLLAQPAFEESSLLNFGFTSLVLCSNLGLAYIAHYNGPAFYRSLKDTSAKRFRKMVNIAFSVLVALYVITMVAGYSTFGDVCQGNLLLNYHPGDILSTLGRLATGFSILFGFPLVSCAAREAVAGVGAGLGFPQLGAPKYHFSLVFGILSVVTLISCTVKDVSLVVGLTGALLGSAIVYVCPPIIYTKALALTKGEGSPEHNAAKLNLALVPFGIVIAALGCFMTLKGA</sequence>
<feature type="domain" description="Amino acid transporter transmembrane" evidence="7">
    <location>
        <begin position="73"/>
        <end position="478"/>
    </location>
</feature>
<feature type="transmembrane region" description="Helical" evidence="5">
    <location>
        <begin position="217"/>
        <end position="240"/>
    </location>
</feature>
<keyword evidence="3 5" id="KW-1133">Transmembrane helix</keyword>
<dbReference type="GO" id="GO:0016020">
    <property type="term" value="C:membrane"/>
    <property type="evidence" value="ECO:0007669"/>
    <property type="project" value="UniProtKB-SubCell"/>
</dbReference>
<feature type="transmembrane region" description="Helical" evidence="5">
    <location>
        <begin position="395"/>
        <end position="412"/>
    </location>
</feature>
<evidence type="ECO:0000256" key="5">
    <source>
        <dbReference type="SAM" id="Phobius"/>
    </source>
</evidence>
<evidence type="ECO:0000259" key="7">
    <source>
        <dbReference type="Pfam" id="PF01490"/>
    </source>
</evidence>
<dbReference type="Proteomes" id="UP001295423">
    <property type="component" value="Unassembled WGS sequence"/>
</dbReference>
<comment type="caution">
    <text evidence="8">The sequence shown here is derived from an EMBL/GenBank/DDBJ whole genome shotgun (WGS) entry which is preliminary data.</text>
</comment>
<dbReference type="PANTHER" id="PTHR22950:SF652">
    <property type="entry name" value="TRANSMEMBRANE AMINO ACID TRANSPORTER FAMILY PROTEIN"/>
    <property type="match status" value="1"/>
</dbReference>
<reference evidence="8" key="1">
    <citation type="submission" date="2023-08" db="EMBL/GenBank/DDBJ databases">
        <authorList>
            <person name="Audoor S."/>
            <person name="Bilcke G."/>
        </authorList>
    </citation>
    <scope>NUCLEOTIDE SEQUENCE</scope>
</reference>
<feature type="transmembrane region" description="Helical" evidence="5">
    <location>
        <begin position="268"/>
        <end position="289"/>
    </location>
</feature>
<feature type="transmembrane region" description="Helical" evidence="5">
    <location>
        <begin position="105"/>
        <end position="126"/>
    </location>
</feature>
<comment type="subcellular location">
    <subcellularLocation>
        <location evidence="1">Membrane</location>
        <topology evidence="1">Multi-pass membrane protein</topology>
    </subcellularLocation>
</comment>
<dbReference type="EMBL" id="CAKOGP040000001">
    <property type="protein sequence ID" value="CAJ1896986.1"/>
    <property type="molecule type" value="Genomic_DNA"/>
</dbReference>
<evidence type="ECO:0000256" key="2">
    <source>
        <dbReference type="ARBA" id="ARBA00022692"/>
    </source>
</evidence>
<evidence type="ECO:0000313" key="9">
    <source>
        <dbReference type="Proteomes" id="UP001295423"/>
    </source>
</evidence>
<feature type="transmembrane region" description="Helical" evidence="5">
    <location>
        <begin position="192"/>
        <end position="210"/>
    </location>
</feature>
<evidence type="ECO:0000256" key="3">
    <source>
        <dbReference type="ARBA" id="ARBA00022989"/>
    </source>
</evidence>
<dbReference type="Pfam" id="PF01490">
    <property type="entry name" value="Aa_trans"/>
    <property type="match status" value="1"/>
</dbReference>
<organism evidence="8 9">
    <name type="scientific">Cylindrotheca closterium</name>
    <dbReference type="NCBI Taxonomy" id="2856"/>
    <lineage>
        <taxon>Eukaryota</taxon>
        <taxon>Sar</taxon>
        <taxon>Stramenopiles</taxon>
        <taxon>Ochrophyta</taxon>
        <taxon>Bacillariophyta</taxon>
        <taxon>Bacillariophyceae</taxon>
        <taxon>Bacillariophycidae</taxon>
        <taxon>Bacillariales</taxon>
        <taxon>Bacillariaceae</taxon>
        <taxon>Cylindrotheca</taxon>
    </lineage>
</organism>
<feature type="chain" id="PRO_5042104448" description="Amino acid transporter transmembrane domain-containing protein" evidence="6">
    <location>
        <begin position="25"/>
        <end position="484"/>
    </location>
</feature>
<feature type="transmembrane region" description="Helical" evidence="5">
    <location>
        <begin position="461"/>
        <end position="481"/>
    </location>
</feature>
<keyword evidence="2 5" id="KW-0812">Transmembrane</keyword>
<feature type="transmembrane region" description="Helical" evidence="5">
    <location>
        <begin position="310"/>
        <end position="333"/>
    </location>
</feature>
<dbReference type="PANTHER" id="PTHR22950">
    <property type="entry name" value="AMINO ACID TRANSPORTER"/>
    <property type="match status" value="1"/>
</dbReference>
<gene>
    <name evidence="8" type="ORF">CYCCA115_LOCUS213</name>
</gene>
<dbReference type="GO" id="GO:0015179">
    <property type="term" value="F:L-amino acid transmembrane transporter activity"/>
    <property type="evidence" value="ECO:0007669"/>
    <property type="project" value="TreeGrafter"/>
</dbReference>
<dbReference type="AlphaFoldDB" id="A0AAD2CKC1"/>
<feature type="transmembrane region" description="Helical" evidence="5">
    <location>
        <begin position="419"/>
        <end position="441"/>
    </location>
</feature>